<sequence length="111" mass="12251">MFDYNPFKVRILKEKVNTPTTTVYRCGPLIDLCRGPHNSSTYWEGKADAETLQRMYGVSFPEPKQSKSCISSMSCHLAPASSSQGVPIYIILLCSLSESNTGGCITKHVQC</sequence>
<keyword evidence="1" id="KW-0648">Protein biosynthesis</keyword>
<dbReference type="GO" id="GO:0004829">
    <property type="term" value="F:threonine-tRNA ligase activity"/>
    <property type="evidence" value="ECO:0007669"/>
    <property type="project" value="TreeGrafter"/>
</dbReference>
<dbReference type="AlphaFoldDB" id="A0A5E4Q4A3"/>
<accession>A0A5E4Q4A3</accession>
<dbReference type="InterPro" id="IPR018163">
    <property type="entry name" value="Thr/Ala-tRNA-synth_IIc_edit"/>
</dbReference>
<gene>
    <name evidence="2" type="ORF">LSINAPIS_LOCUS5354</name>
</gene>
<dbReference type="EMBL" id="FZQP02001515">
    <property type="protein sequence ID" value="VVC93085.1"/>
    <property type="molecule type" value="Genomic_DNA"/>
</dbReference>
<dbReference type="PANTHER" id="PTHR11451">
    <property type="entry name" value="THREONINE-TRNA LIGASE"/>
    <property type="match status" value="1"/>
</dbReference>
<dbReference type="PANTHER" id="PTHR11451:SF46">
    <property type="entry name" value="THREONINE--TRNA LIGASE"/>
    <property type="match status" value="1"/>
</dbReference>
<name>A0A5E4Q4A3_9NEOP</name>
<evidence type="ECO:0000313" key="3">
    <source>
        <dbReference type="Proteomes" id="UP000324832"/>
    </source>
</evidence>
<keyword evidence="3" id="KW-1185">Reference proteome</keyword>
<dbReference type="Proteomes" id="UP000324832">
    <property type="component" value="Unassembled WGS sequence"/>
</dbReference>
<dbReference type="GO" id="GO:0005739">
    <property type="term" value="C:mitochondrion"/>
    <property type="evidence" value="ECO:0007669"/>
    <property type="project" value="TreeGrafter"/>
</dbReference>
<evidence type="ECO:0000256" key="1">
    <source>
        <dbReference type="ARBA" id="ARBA00022917"/>
    </source>
</evidence>
<reference evidence="2 3" key="1">
    <citation type="submission" date="2017-07" db="EMBL/GenBank/DDBJ databases">
        <authorList>
            <person name="Talla V."/>
            <person name="Backstrom N."/>
        </authorList>
    </citation>
    <scope>NUCLEOTIDE SEQUENCE [LARGE SCALE GENOMIC DNA]</scope>
</reference>
<dbReference type="SUPFAM" id="SSF55186">
    <property type="entry name" value="ThrRS/AlaRS common domain"/>
    <property type="match status" value="1"/>
</dbReference>
<evidence type="ECO:0000313" key="2">
    <source>
        <dbReference type="EMBL" id="VVC93085.1"/>
    </source>
</evidence>
<protein>
    <recommendedName>
        <fullName evidence="4">Threonyl/alanyl tRNA synthetase SAD domain-containing protein</fullName>
    </recommendedName>
</protein>
<evidence type="ECO:0008006" key="4">
    <source>
        <dbReference type="Google" id="ProtNLM"/>
    </source>
</evidence>
<proteinExistence type="predicted"/>
<dbReference type="Gene3D" id="3.30.980.10">
    <property type="entry name" value="Threonyl-trna Synthetase, Chain A, domain 2"/>
    <property type="match status" value="1"/>
</dbReference>
<dbReference type="GO" id="GO:0006435">
    <property type="term" value="P:threonyl-tRNA aminoacylation"/>
    <property type="evidence" value="ECO:0007669"/>
    <property type="project" value="TreeGrafter"/>
</dbReference>
<dbReference type="GO" id="GO:0000166">
    <property type="term" value="F:nucleotide binding"/>
    <property type="evidence" value="ECO:0007669"/>
    <property type="project" value="InterPro"/>
</dbReference>
<organism evidence="2 3">
    <name type="scientific">Leptidea sinapis</name>
    <dbReference type="NCBI Taxonomy" id="189913"/>
    <lineage>
        <taxon>Eukaryota</taxon>
        <taxon>Metazoa</taxon>
        <taxon>Ecdysozoa</taxon>
        <taxon>Arthropoda</taxon>
        <taxon>Hexapoda</taxon>
        <taxon>Insecta</taxon>
        <taxon>Pterygota</taxon>
        <taxon>Neoptera</taxon>
        <taxon>Endopterygota</taxon>
        <taxon>Lepidoptera</taxon>
        <taxon>Glossata</taxon>
        <taxon>Ditrysia</taxon>
        <taxon>Papilionoidea</taxon>
        <taxon>Pieridae</taxon>
        <taxon>Dismorphiinae</taxon>
        <taxon>Leptidea</taxon>
    </lineage>
</organism>